<proteinExistence type="inferred from homology"/>
<dbReference type="RefSeq" id="WP_159146292.1">
    <property type="nucleotide sequence ID" value="NZ_LR733376.1"/>
</dbReference>
<dbReference type="PANTHER" id="PTHR46098:SF1">
    <property type="entry name" value="TRNA (CYTOSINE(38)-C(5))-METHYLTRANSFERASE"/>
    <property type="match status" value="1"/>
</dbReference>
<evidence type="ECO:0000256" key="4">
    <source>
        <dbReference type="ARBA" id="ARBA00022747"/>
    </source>
</evidence>
<reference evidence="8 9" key="1">
    <citation type="submission" date="2019-10" db="EMBL/GenBank/DDBJ databases">
        <authorList>
            <person name="Karimi E."/>
        </authorList>
    </citation>
    <scope>NUCLEOTIDE SEQUENCE [LARGE SCALE GENOMIC DNA]</scope>
    <source>
        <strain evidence="8">Bacillus sp. 71</strain>
    </source>
</reference>
<evidence type="ECO:0000313" key="8">
    <source>
        <dbReference type="EMBL" id="VXC02454.1"/>
    </source>
</evidence>
<keyword evidence="2 5" id="KW-0808">Transferase</keyword>
<dbReference type="PROSITE" id="PS51679">
    <property type="entry name" value="SAM_MT_C5"/>
    <property type="match status" value="1"/>
</dbReference>
<protein>
    <recommendedName>
        <fullName evidence="7">Cytosine-specific methyltransferase</fullName>
        <ecNumber evidence="7">2.1.1.37</ecNumber>
    </recommendedName>
</protein>
<dbReference type="InterPro" id="IPR050750">
    <property type="entry name" value="C5-MTase"/>
</dbReference>
<evidence type="ECO:0000256" key="7">
    <source>
        <dbReference type="RuleBase" id="RU000417"/>
    </source>
</evidence>
<organism evidence="8 9">
    <name type="scientific">Bacillus mycoides</name>
    <dbReference type="NCBI Taxonomy" id="1405"/>
    <lineage>
        <taxon>Bacteria</taxon>
        <taxon>Bacillati</taxon>
        <taxon>Bacillota</taxon>
        <taxon>Bacilli</taxon>
        <taxon>Bacillales</taxon>
        <taxon>Bacillaceae</taxon>
        <taxon>Bacillus</taxon>
        <taxon>Bacillus cereus group</taxon>
    </lineage>
</organism>
<dbReference type="EC" id="2.1.1.37" evidence="7"/>
<dbReference type="Gene3D" id="3.40.50.150">
    <property type="entry name" value="Vaccinia Virus protein VP39"/>
    <property type="match status" value="1"/>
</dbReference>
<dbReference type="Gene3D" id="3.90.120.10">
    <property type="entry name" value="DNA Methylase, subunit A, domain 2"/>
    <property type="match status" value="1"/>
</dbReference>
<dbReference type="CDD" id="cd00315">
    <property type="entry name" value="Cyt_C5_DNA_methylase"/>
    <property type="match status" value="1"/>
</dbReference>
<evidence type="ECO:0000256" key="3">
    <source>
        <dbReference type="ARBA" id="ARBA00022691"/>
    </source>
</evidence>
<dbReference type="InterPro" id="IPR031303">
    <property type="entry name" value="C5_meth_CS"/>
</dbReference>
<comment type="catalytic activity">
    <reaction evidence="7">
        <text>a 2'-deoxycytidine in DNA + S-adenosyl-L-methionine = a 5-methyl-2'-deoxycytidine in DNA + S-adenosyl-L-homocysteine + H(+)</text>
        <dbReference type="Rhea" id="RHEA:13681"/>
        <dbReference type="Rhea" id="RHEA-COMP:11369"/>
        <dbReference type="Rhea" id="RHEA-COMP:11370"/>
        <dbReference type="ChEBI" id="CHEBI:15378"/>
        <dbReference type="ChEBI" id="CHEBI:57856"/>
        <dbReference type="ChEBI" id="CHEBI:59789"/>
        <dbReference type="ChEBI" id="CHEBI:85452"/>
        <dbReference type="ChEBI" id="CHEBI:85454"/>
        <dbReference type="EC" id="2.1.1.37"/>
    </reaction>
</comment>
<dbReference type="EMBL" id="CABWMC010000012">
    <property type="protein sequence ID" value="VXC02454.1"/>
    <property type="molecule type" value="Genomic_DNA"/>
</dbReference>
<feature type="active site" evidence="5">
    <location>
        <position position="76"/>
    </location>
</feature>
<name>A0A653V8I2_BACMY</name>
<keyword evidence="4" id="KW-0680">Restriction system</keyword>
<dbReference type="InterPro" id="IPR029063">
    <property type="entry name" value="SAM-dependent_MTases_sf"/>
</dbReference>
<dbReference type="PROSITE" id="PS00094">
    <property type="entry name" value="C5_MTASE_1"/>
    <property type="match status" value="1"/>
</dbReference>
<accession>A0A653V8I2</accession>
<comment type="similarity">
    <text evidence="5 6">Belongs to the class I-like SAM-binding methyltransferase superfamily. C5-methyltransferase family.</text>
</comment>
<dbReference type="PRINTS" id="PR00105">
    <property type="entry name" value="C5METTRFRASE"/>
</dbReference>
<dbReference type="GO" id="GO:0003886">
    <property type="term" value="F:DNA (cytosine-5-)-methyltransferase activity"/>
    <property type="evidence" value="ECO:0007669"/>
    <property type="project" value="UniProtKB-EC"/>
</dbReference>
<dbReference type="SUPFAM" id="SSF53335">
    <property type="entry name" value="S-adenosyl-L-methionine-dependent methyltransferases"/>
    <property type="match status" value="1"/>
</dbReference>
<evidence type="ECO:0000256" key="6">
    <source>
        <dbReference type="RuleBase" id="RU000416"/>
    </source>
</evidence>
<dbReference type="GO" id="GO:0032259">
    <property type="term" value="P:methylation"/>
    <property type="evidence" value="ECO:0007669"/>
    <property type="project" value="UniProtKB-KW"/>
</dbReference>
<dbReference type="GO" id="GO:0009307">
    <property type="term" value="P:DNA restriction-modification system"/>
    <property type="evidence" value="ECO:0007669"/>
    <property type="project" value="UniProtKB-KW"/>
</dbReference>
<evidence type="ECO:0000313" key="9">
    <source>
        <dbReference type="Proteomes" id="UP000437562"/>
    </source>
</evidence>
<dbReference type="Proteomes" id="UP000437562">
    <property type="component" value="Unassembled WGS sequence"/>
</dbReference>
<evidence type="ECO:0000256" key="1">
    <source>
        <dbReference type="ARBA" id="ARBA00022603"/>
    </source>
</evidence>
<dbReference type="PROSITE" id="PS00095">
    <property type="entry name" value="C5_MTASE_2"/>
    <property type="match status" value="1"/>
</dbReference>
<dbReference type="AlphaFoldDB" id="A0A653V8I2"/>
<dbReference type="InterPro" id="IPR018117">
    <property type="entry name" value="C5_DNA_meth_AS"/>
</dbReference>
<dbReference type="Pfam" id="PF00145">
    <property type="entry name" value="DNA_methylase"/>
    <property type="match status" value="1"/>
</dbReference>
<keyword evidence="3 5" id="KW-0949">S-adenosyl-L-methionine</keyword>
<dbReference type="PANTHER" id="PTHR46098">
    <property type="entry name" value="TRNA (CYTOSINE(38)-C(5))-METHYLTRANSFERASE"/>
    <property type="match status" value="1"/>
</dbReference>
<sequence>MTVKYKLGSMFAGIGGTCLGFQQAGAEIVWANEVDRNASITYRHFWKGEYLQEADVTEVDKTTVPRLDILIGGFPCQAFSIAGYRKGFEDERGNMFFQILDVIDAQEKMYGTKPKAIMLENVKNLKGHDKGNTFKVIKDCLEEKGYTIKAKVLNSMEYGNVPQNRERIYIVGFLENELTAKFDFPAPIPLTNTLNTVINRNSSINDEKYKAFYYLPEKVSFYNELQEGMASHDTVYQWRRVYVRENKNNVCPTLTANMGTGGHNVPLILDNENNIRKLTPKECLLLQGFPEELTFPEGMANSHLYKQAGNSVTVPVIRRIANNIIEVLRGNELTDDVIVQEENDGQLTFV</sequence>
<dbReference type="InterPro" id="IPR001525">
    <property type="entry name" value="C5_MeTfrase"/>
</dbReference>
<evidence type="ECO:0000256" key="5">
    <source>
        <dbReference type="PROSITE-ProRule" id="PRU01016"/>
    </source>
</evidence>
<dbReference type="NCBIfam" id="TIGR00675">
    <property type="entry name" value="dcm"/>
    <property type="match status" value="1"/>
</dbReference>
<evidence type="ECO:0000256" key="2">
    <source>
        <dbReference type="ARBA" id="ARBA00022679"/>
    </source>
</evidence>
<keyword evidence="1 5" id="KW-0489">Methyltransferase</keyword>
<gene>
    <name evidence="8" type="primary">bsp6IM</name>
    <name evidence="8" type="ORF">BACI71_20081</name>
</gene>